<comment type="caution">
    <text evidence="1">The sequence shown here is derived from an EMBL/GenBank/DDBJ whole genome shotgun (WGS) entry which is preliminary data.</text>
</comment>
<dbReference type="Proteomes" id="UP000285860">
    <property type="component" value="Unassembled WGS sequence"/>
</dbReference>
<evidence type="ECO:0000313" key="1">
    <source>
        <dbReference type="EMBL" id="RKK66756.1"/>
    </source>
</evidence>
<accession>A0A420MFG5</accession>
<dbReference type="EMBL" id="MRCY01001959">
    <property type="protein sequence ID" value="RKK66756.1"/>
    <property type="molecule type" value="Genomic_DNA"/>
</dbReference>
<feature type="non-terminal residue" evidence="1">
    <location>
        <position position="28"/>
    </location>
</feature>
<name>A0A420MFG5_FUSOX</name>
<reference evidence="1 2" key="1">
    <citation type="journal article" date="2018" name="Sci. Rep.">
        <title>Characterisation of pathogen-specific regions and novel effector candidates in Fusarium oxysporum f. sp. cepae.</title>
        <authorList>
            <person name="Armitage A.D."/>
            <person name="Taylor A."/>
            <person name="Sobczyk M.K."/>
            <person name="Baxter L."/>
            <person name="Greenfield B.P."/>
            <person name="Bates H.J."/>
            <person name="Wilson F."/>
            <person name="Jackson A.C."/>
            <person name="Ott S."/>
            <person name="Harrison R.J."/>
            <person name="Clarkson J.P."/>
        </authorList>
    </citation>
    <scope>NUCLEOTIDE SEQUENCE [LARGE SCALE GENOMIC DNA]</scope>
    <source>
        <strain evidence="1 2">Fo_A28</strain>
    </source>
</reference>
<protein>
    <submittedName>
        <fullName evidence="1">Uncharacterized protein</fullName>
    </submittedName>
</protein>
<sequence length="28" mass="3411">METKRQAEWEKALLQIATWHSAQWRALQ</sequence>
<dbReference type="AlphaFoldDB" id="A0A420MFG5"/>
<evidence type="ECO:0000313" key="2">
    <source>
        <dbReference type="Proteomes" id="UP000285860"/>
    </source>
</evidence>
<organism evidence="1 2">
    <name type="scientific">Fusarium oxysporum</name>
    <name type="common">Fusarium vascular wilt</name>
    <dbReference type="NCBI Taxonomy" id="5507"/>
    <lineage>
        <taxon>Eukaryota</taxon>
        <taxon>Fungi</taxon>
        <taxon>Dikarya</taxon>
        <taxon>Ascomycota</taxon>
        <taxon>Pezizomycotina</taxon>
        <taxon>Sordariomycetes</taxon>
        <taxon>Hypocreomycetidae</taxon>
        <taxon>Hypocreales</taxon>
        <taxon>Nectriaceae</taxon>
        <taxon>Fusarium</taxon>
        <taxon>Fusarium oxysporum species complex</taxon>
    </lineage>
</organism>
<gene>
    <name evidence="1" type="ORF">BFJ68_g18577</name>
</gene>
<proteinExistence type="predicted"/>